<dbReference type="Proteomes" id="UP000241222">
    <property type="component" value="Unassembled WGS sequence"/>
</dbReference>
<protein>
    <submittedName>
        <fullName evidence="1">Uncharacterized protein</fullName>
    </submittedName>
</protein>
<accession>A0A2T3ITP1</accession>
<dbReference type="AlphaFoldDB" id="A0A2T3ITP1"/>
<keyword evidence="2" id="KW-1185">Reference proteome</keyword>
<comment type="caution">
    <text evidence="1">The sequence shown here is derived from an EMBL/GenBank/DDBJ whole genome shotgun (WGS) entry which is preliminary data.</text>
</comment>
<evidence type="ECO:0000313" key="1">
    <source>
        <dbReference type="EMBL" id="PSU31718.1"/>
    </source>
</evidence>
<organism evidence="1 2">
    <name type="scientific">Photobacterium lutimaris</name>
    <dbReference type="NCBI Taxonomy" id="388278"/>
    <lineage>
        <taxon>Bacteria</taxon>
        <taxon>Pseudomonadati</taxon>
        <taxon>Pseudomonadota</taxon>
        <taxon>Gammaproteobacteria</taxon>
        <taxon>Vibrionales</taxon>
        <taxon>Vibrionaceae</taxon>
        <taxon>Photobacterium</taxon>
    </lineage>
</organism>
<proteinExistence type="predicted"/>
<dbReference type="RefSeq" id="WP_107350849.1">
    <property type="nucleotide sequence ID" value="NZ_PYMH01000013.1"/>
</dbReference>
<evidence type="ECO:0000313" key="2">
    <source>
        <dbReference type="Proteomes" id="UP000241222"/>
    </source>
</evidence>
<dbReference type="EMBL" id="PYMH01000013">
    <property type="protein sequence ID" value="PSU31718.1"/>
    <property type="molecule type" value="Genomic_DNA"/>
</dbReference>
<gene>
    <name evidence="1" type="ORF">C9I99_21260</name>
</gene>
<name>A0A2T3ITP1_9GAMM</name>
<reference evidence="1 2" key="1">
    <citation type="submission" date="2018-03" db="EMBL/GenBank/DDBJ databases">
        <title>Whole genome sequencing of Histamine producing bacteria.</title>
        <authorList>
            <person name="Butler K."/>
        </authorList>
    </citation>
    <scope>NUCLEOTIDE SEQUENCE [LARGE SCALE GENOMIC DNA]</scope>
    <source>
        <strain evidence="1 2">JCM 13586</strain>
    </source>
</reference>
<sequence length="69" mass="7418">MLNKEAVITTNGQAQTEAQTVRVALESLSSSPNDEAWTVTTNTDDIKKVEPAIGDAIITNANSKFKLKV</sequence>